<dbReference type="AlphaFoldDB" id="A0AAD6MLC1"/>
<keyword evidence="2" id="KW-1185">Reference proteome</keyword>
<proteinExistence type="predicted"/>
<dbReference type="Proteomes" id="UP001164929">
    <property type="component" value="Chromosome 8"/>
</dbReference>
<accession>A0AAD6MLC1</accession>
<evidence type="ECO:0000313" key="2">
    <source>
        <dbReference type="Proteomes" id="UP001164929"/>
    </source>
</evidence>
<comment type="caution">
    <text evidence="1">The sequence shown here is derived from an EMBL/GenBank/DDBJ whole genome shotgun (WGS) entry which is preliminary data.</text>
</comment>
<dbReference type="EMBL" id="JAQIZT010000008">
    <property type="protein sequence ID" value="KAJ6987664.1"/>
    <property type="molecule type" value="Genomic_DNA"/>
</dbReference>
<name>A0AAD6MLC1_9ROSI</name>
<reference evidence="1" key="1">
    <citation type="journal article" date="2023" name="Mol. Ecol. Resour.">
        <title>Chromosome-level genome assembly of a triploid poplar Populus alba 'Berolinensis'.</title>
        <authorList>
            <person name="Chen S."/>
            <person name="Yu Y."/>
            <person name="Wang X."/>
            <person name="Wang S."/>
            <person name="Zhang T."/>
            <person name="Zhou Y."/>
            <person name="He R."/>
            <person name="Meng N."/>
            <person name="Wang Y."/>
            <person name="Liu W."/>
            <person name="Liu Z."/>
            <person name="Liu J."/>
            <person name="Guo Q."/>
            <person name="Huang H."/>
            <person name="Sederoff R.R."/>
            <person name="Wang G."/>
            <person name="Qu G."/>
            <person name="Chen S."/>
        </authorList>
    </citation>
    <scope>NUCLEOTIDE SEQUENCE</scope>
    <source>
        <strain evidence="1">SC-2020</strain>
    </source>
</reference>
<organism evidence="1 2">
    <name type="scientific">Populus alba x Populus x berolinensis</name>
    <dbReference type="NCBI Taxonomy" id="444605"/>
    <lineage>
        <taxon>Eukaryota</taxon>
        <taxon>Viridiplantae</taxon>
        <taxon>Streptophyta</taxon>
        <taxon>Embryophyta</taxon>
        <taxon>Tracheophyta</taxon>
        <taxon>Spermatophyta</taxon>
        <taxon>Magnoliopsida</taxon>
        <taxon>eudicotyledons</taxon>
        <taxon>Gunneridae</taxon>
        <taxon>Pentapetalae</taxon>
        <taxon>rosids</taxon>
        <taxon>fabids</taxon>
        <taxon>Malpighiales</taxon>
        <taxon>Salicaceae</taxon>
        <taxon>Saliceae</taxon>
        <taxon>Populus</taxon>
    </lineage>
</organism>
<sequence length="50" mass="5989">MIPVLLLSCFLNFLPKNLKKKKRGMYLSKQQQFRLFIFKSNLRVPGVIEY</sequence>
<gene>
    <name evidence="1" type="ORF">NC653_020803</name>
</gene>
<evidence type="ECO:0000313" key="1">
    <source>
        <dbReference type="EMBL" id="KAJ6987664.1"/>
    </source>
</evidence>
<protein>
    <submittedName>
        <fullName evidence="1">Uncharacterized protein</fullName>
    </submittedName>
</protein>